<feature type="non-terminal residue" evidence="8">
    <location>
        <position position="372"/>
    </location>
</feature>
<dbReference type="Proteomes" id="UP000886611">
    <property type="component" value="Unassembled WGS sequence"/>
</dbReference>
<dbReference type="PANTHER" id="PTHR10245">
    <property type="entry name" value="ENDOTHELIAL DIFFERENTIATION-RELATED FACTOR 1 MULTIPROTEIN BRIDGING FACTOR 1"/>
    <property type="match status" value="1"/>
</dbReference>
<feature type="non-terminal residue" evidence="8">
    <location>
        <position position="1"/>
    </location>
</feature>
<dbReference type="InterPro" id="IPR010982">
    <property type="entry name" value="Lambda_DNA-bd_dom_sf"/>
</dbReference>
<dbReference type="PROSITE" id="PS50943">
    <property type="entry name" value="HTH_CROC1"/>
    <property type="match status" value="1"/>
</dbReference>
<evidence type="ECO:0000313" key="8">
    <source>
        <dbReference type="EMBL" id="KAG2469757.1"/>
    </source>
</evidence>
<keyword evidence="4" id="KW-0804">Transcription</keyword>
<dbReference type="SUPFAM" id="SSF47413">
    <property type="entry name" value="lambda repressor-like DNA-binding domains"/>
    <property type="match status" value="1"/>
</dbReference>
<dbReference type="GO" id="GO:0005634">
    <property type="term" value="C:nucleus"/>
    <property type="evidence" value="ECO:0007669"/>
    <property type="project" value="UniProtKB-SubCell"/>
</dbReference>
<proteinExistence type="predicted"/>
<feature type="region of interest" description="Disordered" evidence="6">
    <location>
        <begin position="17"/>
        <end position="61"/>
    </location>
</feature>
<dbReference type="Pfam" id="PF08523">
    <property type="entry name" value="MBF1"/>
    <property type="match status" value="1"/>
</dbReference>
<evidence type="ECO:0000256" key="1">
    <source>
        <dbReference type="ARBA" id="ARBA00004123"/>
    </source>
</evidence>
<dbReference type="FunFam" id="1.10.260.40:FF:000015">
    <property type="entry name" value="Endothelial differentiation-related factor 1"/>
    <property type="match status" value="1"/>
</dbReference>
<comment type="caution">
    <text evidence="8">The sequence shown here is derived from an EMBL/GenBank/DDBJ whole genome shotgun (WGS) entry which is preliminary data.</text>
</comment>
<reference evidence="8 9" key="1">
    <citation type="journal article" date="2021" name="Cell">
        <title>Tracing the genetic footprints of vertebrate landing in non-teleost ray-finned fishes.</title>
        <authorList>
            <person name="Bi X."/>
            <person name="Wang K."/>
            <person name="Yang L."/>
            <person name="Pan H."/>
            <person name="Jiang H."/>
            <person name="Wei Q."/>
            <person name="Fang M."/>
            <person name="Yu H."/>
            <person name="Zhu C."/>
            <person name="Cai Y."/>
            <person name="He Y."/>
            <person name="Gan X."/>
            <person name="Zeng H."/>
            <person name="Yu D."/>
            <person name="Zhu Y."/>
            <person name="Jiang H."/>
            <person name="Qiu Q."/>
            <person name="Yang H."/>
            <person name="Zhang Y.E."/>
            <person name="Wang W."/>
            <person name="Zhu M."/>
            <person name="He S."/>
            <person name="Zhang G."/>
        </authorList>
    </citation>
    <scope>NUCLEOTIDE SEQUENCE [LARGE SCALE GENOMIC DNA]</scope>
    <source>
        <strain evidence="8">Bchr_013</strain>
    </source>
</reference>
<evidence type="ECO:0000313" key="9">
    <source>
        <dbReference type="Proteomes" id="UP000886611"/>
    </source>
</evidence>
<evidence type="ECO:0000259" key="7">
    <source>
        <dbReference type="PROSITE" id="PS50943"/>
    </source>
</evidence>
<keyword evidence="3" id="KW-0238">DNA-binding</keyword>
<comment type="subcellular location">
    <subcellularLocation>
        <location evidence="1">Nucleus</location>
    </subcellularLocation>
</comment>
<dbReference type="Pfam" id="PF01381">
    <property type="entry name" value="HTH_3"/>
    <property type="match status" value="1"/>
</dbReference>
<gene>
    <name evidence="8" type="primary">Edf1</name>
    <name evidence="8" type="ORF">GTO96_0022383</name>
</gene>
<feature type="compositionally biased region" description="Basic and acidic residues" evidence="6">
    <location>
        <begin position="43"/>
        <end position="52"/>
    </location>
</feature>
<evidence type="ECO:0000256" key="5">
    <source>
        <dbReference type="SAM" id="Coils"/>
    </source>
</evidence>
<dbReference type="InterPro" id="IPR001387">
    <property type="entry name" value="Cro/C1-type_HTH"/>
</dbReference>
<dbReference type="GO" id="GO:0003677">
    <property type="term" value="F:DNA binding"/>
    <property type="evidence" value="ECO:0007669"/>
    <property type="project" value="UniProtKB-KW"/>
</dbReference>
<evidence type="ECO:0000256" key="2">
    <source>
        <dbReference type="ARBA" id="ARBA00023015"/>
    </source>
</evidence>
<sequence length="372" mass="41508">MGAAILVAQRPVVTARGRPNALGTLDRSTSATPGSAGEEEEGHPESFRENSRHFRHTGACPGGNARKHLELIQDYIKGAVSLHSRLESTRQKRVWRRPEEKALCVGISNMALRDSLKIDENLVLMKELEERLKKQIDKLEHLRLSIAEVKDNMTLALCPSSDCGFGAVQQQGTDLKPLIADHLEWLARLNERMEALQMNTTIFVQAVAAAQRRGEEVETTKKWAAGQNKQHVVTKNTAKLDRETEELHHERVTLEVGKVIQQGRQSKGMTQKDLATKINEKPQIIADYESGKAIPNNQVLGKIERALGQKDIQVSCSFTGQSPPPQMMDRDMMEKPSPLADEVSLLRLAFNYVLVIPTPITTCFFPSQQGVR</sequence>
<organism evidence="8 9">
    <name type="scientific">Polypterus senegalus</name>
    <name type="common">Senegal bichir</name>
    <dbReference type="NCBI Taxonomy" id="55291"/>
    <lineage>
        <taxon>Eukaryota</taxon>
        <taxon>Metazoa</taxon>
        <taxon>Chordata</taxon>
        <taxon>Craniata</taxon>
        <taxon>Vertebrata</taxon>
        <taxon>Euteleostomi</taxon>
        <taxon>Actinopterygii</taxon>
        <taxon>Polypteriformes</taxon>
        <taxon>Polypteridae</taxon>
        <taxon>Polypterus</taxon>
    </lineage>
</organism>
<evidence type="ECO:0000256" key="4">
    <source>
        <dbReference type="ARBA" id="ARBA00023163"/>
    </source>
</evidence>
<keyword evidence="2" id="KW-0805">Transcription regulation</keyword>
<dbReference type="PANTHER" id="PTHR10245:SF15">
    <property type="entry name" value="ENDOTHELIAL DIFFERENTIATION-RELATED FACTOR 1"/>
    <property type="match status" value="1"/>
</dbReference>
<dbReference type="SMART" id="SM00530">
    <property type="entry name" value="HTH_XRE"/>
    <property type="match status" value="1"/>
</dbReference>
<accession>A0A8X7XQD9</accession>
<evidence type="ECO:0000256" key="3">
    <source>
        <dbReference type="ARBA" id="ARBA00023125"/>
    </source>
</evidence>
<protein>
    <submittedName>
        <fullName evidence="8">EDF1 factor</fullName>
    </submittedName>
</protein>
<dbReference type="CDD" id="cd00093">
    <property type="entry name" value="HTH_XRE"/>
    <property type="match status" value="1"/>
</dbReference>
<name>A0A8X7XQD9_POLSE</name>
<dbReference type="Gene3D" id="1.10.260.40">
    <property type="entry name" value="lambda repressor-like DNA-binding domains"/>
    <property type="match status" value="1"/>
</dbReference>
<dbReference type="AlphaFoldDB" id="A0A8X7XQD9"/>
<keyword evidence="9" id="KW-1185">Reference proteome</keyword>
<evidence type="ECO:0000256" key="6">
    <source>
        <dbReference type="SAM" id="MobiDB-lite"/>
    </source>
</evidence>
<keyword evidence="5" id="KW-0175">Coiled coil</keyword>
<feature type="coiled-coil region" evidence="5">
    <location>
        <begin position="118"/>
        <end position="152"/>
    </location>
</feature>
<dbReference type="EMBL" id="JAATIS010000147">
    <property type="protein sequence ID" value="KAG2469757.1"/>
    <property type="molecule type" value="Genomic_DNA"/>
</dbReference>
<feature type="domain" description="HTH cro/C1-type" evidence="7">
    <location>
        <begin position="260"/>
        <end position="315"/>
    </location>
</feature>
<dbReference type="InterPro" id="IPR013729">
    <property type="entry name" value="MBF1_N"/>
</dbReference>